<dbReference type="Proteomes" id="UP000182987">
    <property type="component" value="Chromosome"/>
</dbReference>
<gene>
    <name evidence="7" type="ORF">BJI69_21640</name>
</gene>
<comment type="similarity">
    <text evidence="2 6">Belongs to the 4-toluene sulfonate uptake permease (TSUP) (TC 2.A.102) family.</text>
</comment>
<dbReference type="STRING" id="1440763.BJI69_21640"/>
<organism evidence="7 8">
    <name type="scientific">Luteibacter rhizovicinus DSM 16549</name>
    <dbReference type="NCBI Taxonomy" id="1440763"/>
    <lineage>
        <taxon>Bacteria</taxon>
        <taxon>Pseudomonadati</taxon>
        <taxon>Pseudomonadota</taxon>
        <taxon>Gammaproteobacteria</taxon>
        <taxon>Lysobacterales</taxon>
        <taxon>Rhodanobacteraceae</taxon>
        <taxon>Luteibacter</taxon>
    </lineage>
</organism>
<keyword evidence="4 6" id="KW-1133">Transmembrane helix</keyword>
<comment type="subcellular location">
    <subcellularLocation>
        <location evidence="6">Cell membrane</location>
        <topology evidence="6">Multi-pass membrane protein</topology>
    </subcellularLocation>
    <subcellularLocation>
        <location evidence="1">Membrane</location>
        <topology evidence="1">Multi-pass membrane protein</topology>
    </subcellularLocation>
</comment>
<evidence type="ECO:0000313" key="7">
    <source>
        <dbReference type="EMBL" id="APG06249.1"/>
    </source>
</evidence>
<dbReference type="KEGG" id="lrz:BJI69_21640"/>
<reference evidence="8" key="1">
    <citation type="submission" date="2016-09" db="EMBL/GenBank/DDBJ databases">
        <authorList>
            <person name="Lysoe E."/>
        </authorList>
    </citation>
    <scope>NUCLEOTIDE SEQUENCE [LARGE SCALE GENOMIC DNA]</scope>
    <source>
        <strain evidence="8">LJ96T</strain>
    </source>
</reference>
<proteinExistence type="inferred from homology"/>
<evidence type="ECO:0000256" key="1">
    <source>
        <dbReference type="ARBA" id="ARBA00004141"/>
    </source>
</evidence>
<dbReference type="Pfam" id="PF01925">
    <property type="entry name" value="TauE"/>
    <property type="match status" value="1"/>
</dbReference>
<evidence type="ECO:0000313" key="8">
    <source>
        <dbReference type="Proteomes" id="UP000182987"/>
    </source>
</evidence>
<accession>A0A0G9H8W7</accession>
<dbReference type="PATRIC" id="fig|1440763.5.peg.3314"/>
<evidence type="ECO:0000256" key="5">
    <source>
        <dbReference type="ARBA" id="ARBA00023136"/>
    </source>
</evidence>
<feature type="transmembrane region" description="Helical" evidence="6">
    <location>
        <begin position="69"/>
        <end position="89"/>
    </location>
</feature>
<keyword evidence="8" id="KW-1185">Reference proteome</keyword>
<evidence type="ECO:0000256" key="4">
    <source>
        <dbReference type="ARBA" id="ARBA00022989"/>
    </source>
</evidence>
<sequence>MFSFFLVLVVGLVAGCLSGVIGTGSSLMLLPVLTYQFGPKHAVPVMAVAAVIANVSRVVAWWREIDWKALLAYAAPGVPAAVLGARTLLALPPRWIDAGLGLFFLSMLALRRLRPSSRPMPLWGLSLCGAAIGFLTGLVLSTGPLSVPVFTSYGLVGGPFLGTEAASALALYLSKVTTFREFGALSADVVLQGLIVGASLMAGTFFGKSIVGRIPANRYAHVVDALILCSGVSLVWAALTGNA</sequence>
<feature type="transmembrane region" description="Helical" evidence="6">
    <location>
        <begin position="153"/>
        <end position="173"/>
    </location>
</feature>
<evidence type="ECO:0000256" key="2">
    <source>
        <dbReference type="ARBA" id="ARBA00009142"/>
    </source>
</evidence>
<keyword evidence="6" id="KW-1003">Cell membrane</keyword>
<evidence type="ECO:0000256" key="6">
    <source>
        <dbReference type="RuleBase" id="RU363041"/>
    </source>
</evidence>
<keyword evidence="3 6" id="KW-0812">Transmembrane</keyword>
<dbReference type="OrthoDB" id="119832at2"/>
<keyword evidence="5 6" id="KW-0472">Membrane</keyword>
<feature type="transmembrane region" description="Helical" evidence="6">
    <location>
        <begin position="185"/>
        <end position="207"/>
    </location>
</feature>
<dbReference type="PANTHER" id="PTHR43483">
    <property type="entry name" value="MEMBRANE TRANSPORTER PROTEIN HI_0806-RELATED"/>
    <property type="match status" value="1"/>
</dbReference>
<dbReference type="GO" id="GO:0005886">
    <property type="term" value="C:plasma membrane"/>
    <property type="evidence" value="ECO:0007669"/>
    <property type="project" value="UniProtKB-SubCell"/>
</dbReference>
<dbReference type="EMBL" id="CP017480">
    <property type="protein sequence ID" value="APG06249.1"/>
    <property type="molecule type" value="Genomic_DNA"/>
</dbReference>
<feature type="transmembrane region" description="Helical" evidence="6">
    <location>
        <begin position="122"/>
        <end position="141"/>
    </location>
</feature>
<name>A0A0G9H8W7_9GAMM</name>
<dbReference type="InterPro" id="IPR002781">
    <property type="entry name" value="TM_pro_TauE-like"/>
</dbReference>
<dbReference type="RefSeq" id="WP_046968766.1">
    <property type="nucleotide sequence ID" value="NZ_JPLB01000053.1"/>
</dbReference>
<feature type="transmembrane region" description="Helical" evidence="6">
    <location>
        <begin position="219"/>
        <end position="239"/>
    </location>
</feature>
<evidence type="ECO:0000256" key="3">
    <source>
        <dbReference type="ARBA" id="ARBA00022692"/>
    </source>
</evidence>
<protein>
    <recommendedName>
        <fullName evidence="6">Probable membrane transporter protein</fullName>
    </recommendedName>
</protein>
<dbReference type="AlphaFoldDB" id="A0A0G9H8W7"/>
<dbReference type="PANTHER" id="PTHR43483:SF3">
    <property type="entry name" value="MEMBRANE TRANSPORTER PROTEIN HI_0806-RELATED"/>
    <property type="match status" value="1"/>
</dbReference>
<feature type="transmembrane region" description="Helical" evidence="6">
    <location>
        <begin position="42"/>
        <end position="62"/>
    </location>
</feature>